<evidence type="ECO:0000256" key="6">
    <source>
        <dbReference type="RuleBase" id="RU363034"/>
    </source>
</evidence>
<dbReference type="InterPro" id="IPR001314">
    <property type="entry name" value="Peptidase_S1A"/>
</dbReference>
<dbReference type="FunFam" id="2.40.10.10:FF:000021">
    <property type="entry name" value="Kallikrein 1"/>
    <property type="match status" value="1"/>
</dbReference>
<dbReference type="GO" id="GO:0097209">
    <property type="term" value="C:epidermal lamellar body"/>
    <property type="evidence" value="ECO:0007669"/>
    <property type="project" value="Ensembl"/>
</dbReference>
<dbReference type="SMART" id="SM00020">
    <property type="entry name" value="Tryp_SPc"/>
    <property type="match status" value="1"/>
</dbReference>
<dbReference type="CDD" id="cd00190">
    <property type="entry name" value="Tryp_SPc"/>
    <property type="match status" value="1"/>
</dbReference>
<evidence type="ECO:0000256" key="3">
    <source>
        <dbReference type="ARBA" id="ARBA00022801"/>
    </source>
</evidence>
<keyword evidence="10" id="KW-1185">Reference proteome</keyword>
<dbReference type="GO" id="GO:0002803">
    <property type="term" value="P:positive regulation of antibacterial peptide production"/>
    <property type="evidence" value="ECO:0007669"/>
    <property type="project" value="Ensembl"/>
</dbReference>
<dbReference type="FunCoup" id="A0A6I8NUD0">
    <property type="interactions" value="204"/>
</dbReference>
<dbReference type="OrthoDB" id="10061449at2759"/>
<dbReference type="InterPro" id="IPR009003">
    <property type="entry name" value="Peptidase_S1_PA"/>
</dbReference>
<evidence type="ECO:0000259" key="8">
    <source>
        <dbReference type="PROSITE" id="PS50240"/>
    </source>
</evidence>
<dbReference type="Pfam" id="PF00089">
    <property type="entry name" value="Trypsin"/>
    <property type="match status" value="1"/>
</dbReference>
<reference evidence="9 10" key="1">
    <citation type="journal article" date="2008" name="Nature">
        <title>Genome analysis of the platypus reveals unique signatures of evolution.</title>
        <authorList>
            <person name="Warren W.C."/>
            <person name="Hillier L.W."/>
            <person name="Marshall Graves J.A."/>
            <person name="Birney E."/>
            <person name="Ponting C.P."/>
            <person name="Grutzner F."/>
            <person name="Belov K."/>
            <person name="Miller W."/>
            <person name="Clarke L."/>
            <person name="Chinwalla A.T."/>
            <person name="Yang S.P."/>
            <person name="Heger A."/>
            <person name="Locke D.P."/>
            <person name="Miethke P."/>
            <person name="Waters P.D."/>
            <person name="Veyrunes F."/>
            <person name="Fulton L."/>
            <person name="Fulton B."/>
            <person name="Graves T."/>
            <person name="Wallis J."/>
            <person name="Puente X.S."/>
            <person name="Lopez-Otin C."/>
            <person name="Ordonez G.R."/>
            <person name="Eichler E.E."/>
            <person name="Chen L."/>
            <person name="Cheng Z."/>
            <person name="Deakin J.E."/>
            <person name="Alsop A."/>
            <person name="Thompson K."/>
            <person name="Kirby P."/>
            <person name="Papenfuss A.T."/>
            <person name="Wakefield M.J."/>
            <person name="Olender T."/>
            <person name="Lancet D."/>
            <person name="Huttley G.A."/>
            <person name="Smit A.F."/>
            <person name="Pask A."/>
            <person name="Temple-Smith P."/>
            <person name="Batzer M.A."/>
            <person name="Walker J.A."/>
            <person name="Konkel M.K."/>
            <person name="Harris R.S."/>
            <person name="Whittington C.M."/>
            <person name="Wong E.S."/>
            <person name="Gemmell N.J."/>
            <person name="Buschiazzo E."/>
            <person name="Vargas Jentzsch I.M."/>
            <person name="Merkel A."/>
            <person name="Schmitz J."/>
            <person name="Zemann A."/>
            <person name="Churakov G."/>
            <person name="Kriegs J.O."/>
            <person name="Brosius J."/>
            <person name="Murchison E.P."/>
            <person name="Sachidanandam R."/>
            <person name="Smith C."/>
            <person name="Hannon G.J."/>
            <person name="Tsend-Ayush E."/>
            <person name="McMillan D."/>
            <person name="Attenborough R."/>
            <person name="Rens W."/>
            <person name="Ferguson-Smith M."/>
            <person name="Lefevre C.M."/>
            <person name="Sharp J.A."/>
            <person name="Nicholas K.R."/>
            <person name="Ray D.A."/>
            <person name="Kube M."/>
            <person name="Reinhardt R."/>
            <person name="Pringle T.H."/>
            <person name="Taylor J."/>
            <person name="Jones R.C."/>
            <person name="Nixon B."/>
            <person name="Dacheux J.L."/>
            <person name="Niwa H."/>
            <person name="Sekita Y."/>
            <person name="Huang X."/>
            <person name="Stark A."/>
            <person name="Kheradpour P."/>
            <person name="Kellis M."/>
            <person name="Flicek P."/>
            <person name="Chen Y."/>
            <person name="Webber C."/>
            <person name="Hardison R."/>
            <person name="Nelson J."/>
            <person name="Hallsworth-Pepin K."/>
            <person name="Delehaunty K."/>
            <person name="Markovic C."/>
            <person name="Minx P."/>
            <person name="Feng Y."/>
            <person name="Kremitzki C."/>
            <person name="Mitreva M."/>
            <person name="Glasscock J."/>
            <person name="Wylie T."/>
            <person name="Wohldmann P."/>
            <person name="Thiru P."/>
            <person name="Nhan M.N."/>
            <person name="Pohl C.S."/>
            <person name="Smith S.M."/>
            <person name="Hou S."/>
            <person name="Nefedov M."/>
            <person name="de Jong P.J."/>
            <person name="Renfree M.B."/>
            <person name="Mardis E.R."/>
            <person name="Wilson R.K."/>
        </authorList>
    </citation>
    <scope>NUCLEOTIDE SEQUENCE [LARGE SCALE GENOMIC DNA]</scope>
    <source>
        <strain evidence="9 10">Glennie</strain>
    </source>
</reference>
<feature type="chain" id="PRO_5026037025" evidence="7">
    <location>
        <begin position="35"/>
        <end position="268"/>
    </location>
</feature>
<dbReference type="CTD" id="5650"/>
<evidence type="ECO:0000256" key="1">
    <source>
        <dbReference type="ARBA" id="ARBA00009228"/>
    </source>
</evidence>
<dbReference type="GO" id="GO:0051604">
    <property type="term" value="P:protein maturation"/>
    <property type="evidence" value="ECO:0000318"/>
    <property type="project" value="GO_Central"/>
</dbReference>
<dbReference type="PROSITE" id="PS00134">
    <property type="entry name" value="TRYPSIN_HIS"/>
    <property type="match status" value="1"/>
</dbReference>
<dbReference type="GeneTree" id="ENSGT01020000230389"/>
<dbReference type="PRINTS" id="PR00722">
    <property type="entry name" value="CHYMOTRYPSIN"/>
</dbReference>
<dbReference type="GO" id="GO:0005615">
    <property type="term" value="C:extracellular space"/>
    <property type="evidence" value="ECO:0000318"/>
    <property type="project" value="GO_Central"/>
</dbReference>
<dbReference type="GO" id="GO:0030141">
    <property type="term" value="C:secretory granule"/>
    <property type="evidence" value="ECO:0000318"/>
    <property type="project" value="GO_Central"/>
</dbReference>
<name>A0A6I8NUD0_ORNAN</name>
<dbReference type="InterPro" id="IPR043504">
    <property type="entry name" value="Peptidase_S1_PA_chymotrypsin"/>
</dbReference>
<keyword evidence="4 6" id="KW-0720">Serine protease</keyword>
<dbReference type="Bgee" id="ENSOANG00000015023">
    <property type="expression patterns" value="Expressed in testis and 2 other cell types or tissues"/>
</dbReference>
<keyword evidence="5" id="KW-1015">Disulfide bond</keyword>
<keyword evidence="3 6" id="KW-0378">Hydrolase</keyword>
<dbReference type="Gene3D" id="2.40.10.10">
    <property type="entry name" value="Trypsin-like serine proteases"/>
    <property type="match status" value="2"/>
</dbReference>
<dbReference type="GeneID" id="100079028"/>
<evidence type="ECO:0000313" key="9">
    <source>
        <dbReference type="Ensembl" id="ENSOANP00000044672.1"/>
    </source>
</evidence>
<dbReference type="AlphaFoldDB" id="A0A6I8NUD0"/>
<protein>
    <submittedName>
        <fullName evidence="9">Kallikrein related peptidase 7</fullName>
    </submittedName>
</protein>
<dbReference type="FunFam" id="2.40.10.10:FF:000010">
    <property type="entry name" value="Kallikrein related peptidase 11"/>
    <property type="match status" value="1"/>
</dbReference>
<dbReference type="InterPro" id="IPR033116">
    <property type="entry name" value="TRYPSIN_SER"/>
</dbReference>
<feature type="domain" description="Peptidase S1" evidence="8">
    <location>
        <begin position="44"/>
        <end position="266"/>
    </location>
</feature>
<accession>A0A6I8NUD0</accession>
<gene>
    <name evidence="9" type="primary">KLK7</name>
</gene>
<dbReference type="GO" id="GO:0006508">
    <property type="term" value="P:proteolysis"/>
    <property type="evidence" value="ECO:0007669"/>
    <property type="project" value="UniProtKB-KW"/>
</dbReference>
<organism evidence="9 10">
    <name type="scientific">Ornithorhynchus anatinus</name>
    <name type="common">Duckbill platypus</name>
    <dbReference type="NCBI Taxonomy" id="9258"/>
    <lineage>
        <taxon>Eukaryota</taxon>
        <taxon>Metazoa</taxon>
        <taxon>Chordata</taxon>
        <taxon>Craniata</taxon>
        <taxon>Vertebrata</taxon>
        <taxon>Euteleostomi</taxon>
        <taxon>Mammalia</taxon>
        <taxon>Monotremata</taxon>
        <taxon>Ornithorhynchidae</taxon>
        <taxon>Ornithorhynchus</taxon>
    </lineage>
</organism>
<dbReference type="SUPFAM" id="SSF50494">
    <property type="entry name" value="Trypsin-like serine proteases"/>
    <property type="match status" value="1"/>
</dbReference>
<dbReference type="PROSITE" id="PS00135">
    <property type="entry name" value="TRYPSIN_SER"/>
    <property type="match status" value="1"/>
</dbReference>
<dbReference type="PROSITE" id="PS50240">
    <property type="entry name" value="TRYPSIN_DOM"/>
    <property type="match status" value="1"/>
</dbReference>
<feature type="signal peptide" evidence="7">
    <location>
        <begin position="1"/>
        <end position="34"/>
    </location>
</feature>
<sequence>MEWAGPRDHFAPSRAPLLLLLLLLPLMLPTLVLAQEDKEGADKIIEGVECQPDSHPWQAALFRGNELHCGGVLVNRNWVLTAAHCKLPEYQVYLGQHNLKAKEKGGQVIRARTSYRHPNYSTETHVNDLMLIRLDRAASLTGRIRPLPLPTSCDKPGTKCTVSGWGTTTSPEVTFPTALQCADVHLISQEECRSVYHDLLGESMLCAGVKDSHTNACNGDSGGPLVCNGKLQGLVSWGTFPCGQPNDPGVYTQVCKFTAWIRKTMKEK</sequence>
<evidence type="ECO:0000256" key="7">
    <source>
        <dbReference type="SAM" id="SignalP"/>
    </source>
</evidence>
<reference evidence="9" key="3">
    <citation type="submission" date="2025-09" db="UniProtKB">
        <authorList>
            <consortium name="Ensembl"/>
        </authorList>
    </citation>
    <scope>IDENTIFICATION</scope>
    <source>
        <strain evidence="9">Glennie</strain>
    </source>
</reference>
<reference evidence="9" key="2">
    <citation type="submission" date="2025-08" db="UniProtKB">
        <authorList>
            <consortium name="Ensembl"/>
        </authorList>
    </citation>
    <scope>IDENTIFICATION</scope>
    <source>
        <strain evidence="9">Glennie</strain>
    </source>
</reference>
<keyword evidence="2 6" id="KW-0645">Protease</keyword>
<dbReference type="InterPro" id="IPR001254">
    <property type="entry name" value="Trypsin_dom"/>
</dbReference>
<dbReference type="GO" id="GO:0004252">
    <property type="term" value="F:serine-type endopeptidase activity"/>
    <property type="evidence" value="ECO:0000318"/>
    <property type="project" value="GO_Central"/>
</dbReference>
<evidence type="ECO:0000256" key="4">
    <source>
        <dbReference type="ARBA" id="ARBA00022825"/>
    </source>
</evidence>
<dbReference type="InterPro" id="IPR018114">
    <property type="entry name" value="TRYPSIN_HIS"/>
</dbReference>
<dbReference type="GO" id="GO:0001533">
    <property type="term" value="C:cornified envelope"/>
    <property type="evidence" value="ECO:0007669"/>
    <property type="project" value="Ensembl"/>
</dbReference>
<evidence type="ECO:0000256" key="5">
    <source>
        <dbReference type="ARBA" id="ARBA00023157"/>
    </source>
</evidence>
<dbReference type="PANTHER" id="PTHR24271:SF45">
    <property type="entry name" value="KALLIKREIN-7"/>
    <property type="match status" value="1"/>
</dbReference>
<dbReference type="KEGG" id="oaa:100079028"/>
<dbReference type="InParanoid" id="A0A6I8NUD0"/>
<dbReference type="Proteomes" id="UP000002279">
    <property type="component" value="Chromosome 5"/>
</dbReference>
<dbReference type="RefSeq" id="XP_028920160.1">
    <property type="nucleotide sequence ID" value="XM_029064327.1"/>
</dbReference>
<evidence type="ECO:0000256" key="2">
    <source>
        <dbReference type="ARBA" id="ARBA00022670"/>
    </source>
</evidence>
<dbReference type="Ensembl" id="ENSOANT00000057657.1">
    <property type="protein sequence ID" value="ENSOANP00000044672.1"/>
    <property type="gene ID" value="ENSOANG00000015023.3"/>
</dbReference>
<keyword evidence="7" id="KW-0732">Signal</keyword>
<comment type="similarity">
    <text evidence="1">Belongs to the peptidase S1 family. Snake venom subfamily.</text>
</comment>
<dbReference type="PANTHER" id="PTHR24271">
    <property type="entry name" value="KALLIKREIN-RELATED"/>
    <property type="match status" value="1"/>
</dbReference>
<proteinExistence type="inferred from homology"/>
<evidence type="ECO:0000313" key="10">
    <source>
        <dbReference type="Proteomes" id="UP000002279"/>
    </source>
</evidence>